<dbReference type="AlphaFoldDB" id="A0A6J0JRN8"/>
<dbReference type="GO" id="GO:0048367">
    <property type="term" value="P:shoot system development"/>
    <property type="evidence" value="ECO:0007669"/>
    <property type="project" value="InterPro"/>
</dbReference>
<organism evidence="2 3">
    <name type="scientific">Raphanus sativus</name>
    <name type="common">Radish</name>
    <name type="synonym">Raphanus raphanistrum var. sativus</name>
    <dbReference type="NCBI Taxonomy" id="3726"/>
    <lineage>
        <taxon>Eukaryota</taxon>
        <taxon>Viridiplantae</taxon>
        <taxon>Streptophyta</taxon>
        <taxon>Embryophyta</taxon>
        <taxon>Tracheophyta</taxon>
        <taxon>Spermatophyta</taxon>
        <taxon>Magnoliopsida</taxon>
        <taxon>eudicotyledons</taxon>
        <taxon>Gunneridae</taxon>
        <taxon>Pentapetalae</taxon>
        <taxon>rosids</taxon>
        <taxon>malvids</taxon>
        <taxon>Brassicales</taxon>
        <taxon>Brassicaceae</taxon>
        <taxon>Brassiceae</taxon>
        <taxon>Raphanus</taxon>
    </lineage>
</organism>
<evidence type="ECO:0000313" key="2">
    <source>
        <dbReference type="Proteomes" id="UP000504610"/>
    </source>
</evidence>
<dbReference type="Proteomes" id="UP000504610">
    <property type="component" value="Chromosome 6"/>
</dbReference>
<dbReference type="GeneID" id="108810622"/>
<dbReference type="OrthoDB" id="1701699at2759"/>
<keyword evidence="1" id="KW-0175">Coiled coil</keyword>
<reference evidence="2" key="1">
    <citation type="journal article" date="2019" name="Database">
        <title>The radish genome database (RadishGD): an integrated information resource for radish genomics.</title>
        <authorList>
            <person name="Yu H.J."/>
            <person name="Baek S."/>
            <person name="Lee Y.J."/>
            <person name="Cho A."/>
            <person name="Mun J.H."/>
        </authorList>
    </citation>
    <scope>NUCLEOTIDE SEQUENCE [LARGE SCALE GENOMIC DNA]</scope>
    <source>
        <strain evidence="2">cv. WK10039</strain>
    </source>
</reference>
<dbReference type="InterPro" id="IPR004320">
    <property type="entry name" value="BPS1_pln"/>
</dbReference>
<name>A0A6J0JRN8_RAPSA</name>
<feature type="coiled-coil region" evidence="1">
    <location>
        <begin position="239"/>
        <end position="266"/>
    </location>
</feature>
<dbReference type="RefSeq" id="XP_018438228.2">
    <property type="nucleotide sequence ID" value="XM_018582726.2"/>
</dbReference>
<evidence type="ECO:0000256" key="1">
    <source>
        <dbReference type="SAM" id="Coils"/>
    </source>
</evidence>
<dbReference type="Pfam" id="PF03087">
    <property type="entry name" value="BPS1"/>
    <property type="match status" value="1"/>
</dbReference>
<proteinExistence type="predicted"/>
<dbReference type="PANTHER" id="PTHR33070">
    <property type="entry name" value="OS06G0725500 PROTEIN"/>
    <property type="match status" value="1"/>
</dbReference>
<sequence>MFPSHAFTHIYTQPLLSFSTAESRNMAFPETHLHMAIRSISLPSRIHPPSAKFQAALSQLHTCQNTASSDSQSLQISLLNLSELYHSLHQLNHSLPTAQAENSLDVSATLLDSCDAARNLILTLKEHILNLQSALRRKGKSMEVQTKEYFVFRKKIKKETNKLVLGLKKLDSSETTALAVSLFRSLFTFLSTSSAMKTNTCTLRFVSKLIGGGGRSSTSIMSELHNLDLVLRSDGENSKELVKKALEILEERTEGLEAALDSLFKSLVQYRVYLLNILTTHS</sequence>
<dbReference type="GO" id="GO:0048364">
    <property type="term" value="P:root development"/>
    <property type="evidence" value="ECO:0007669"/>
    <property type="project" value="InterPro"/>
</dbReference>
<accession>A0A6J0JRN8</accession>
<gene>
    <name evidence="3" type="primary">LOC108810622</name>
</gene>
<dbReference type="PANTHER" id="PTHR33070:SF62">
    <property type="entry name" value="BNAA09G54690D PROTEIN"/>
    <property type="match status" value="1"/>
</dbReference>
<evidence type="ECO:0000313" key="3">
    <source>
        <dbReference type="RefSeq" id="XP_018438228.2"/>
    </source>
</evidence>
<keyword evidence="2" id="KW-1185">Reference proteome</keyword>
<dbReference type="KEGG" id="rsz:108810622"/>
<reference evidence="3" key="2">
    <citation type="submission" date="2025-08" db="UniProtKB">
        <authorList>
            <consortium name="RefSeq"/>
        </authorList>
    </citation>
    <scope>IDENTIFICATION</scope>
    <source>
        <tissue evidence="3">Leaf</tissue>
    </source>
</reference>
<protein>
    <submittedName>
        <fullName evidence="3">Uncharacterized protein LOC108810622</fullName>
    </submittedName>
</protein>